<reference evidence="1 2" key="1">
    <citation type="submission" date="2019-02" db="EMBL/GenBank/DDBJ databases">
        <title>Deep-cultivation of Planctomycetes and their phenomic and genomic characterization uncovers novel biology.</title>
        <authorList>
            <person name="Wiegand S."/>
            <person name="Jogler M."/>
            <person name="Boedeker C."/>
            <person name="Pinto D."/>
            <person name="Vollmers J."/>
            <person name="Rivas-Marin E."/>
            <person name="Kohn T."/>
            <person name="Peeters S.H."/>
            <person name="Heuer A."/>
            <person name="Rast P."/>
            <person name="Oberbeckmann S."/>
            <person name="Bunk B."/>
            <person name="Jeske O."/>
            <person name="Meyerdierks A."/>
            <person name="Storesund J.E."/>
            <person name="Kallscheuer N."/>
            <person name="Luecker S."/>
            <person name="Lage O.M."/>
            <person name="Pohl T."/>
            <person name="Merkel B.J."/>
            <person name="Hornburger P."/>
            <person name="Mueller R.-W."/>
            <person name="Bruemmer F."/>
            <person name="Labrenz M."/>
            <person name="Spormann A.M."/>
            <person name="Op den Camp H."/>
            <person name="Overmann J."/>
            <person name="Amann R."/>
            <person name="Jetten M.S.M."/>
            <person name="Mascher T."/>
            <person name="Medema M.H."/>
            <person name="Devos D.P."/>
            <person name="Kaster A.-K."/>
            <person name="Ovreas L."/>
            <person name="Rohde M."/>
            <person name="Galperin M.Y."/>
            <person name="Jogler C."/>
        </authorList>
    </citation>
    <scope>NUCLEOTIDE SEQUENCE [LARGE SCALE GENOMIC DNA]</scope>
    <source>
        <strain evidence="1 2">Pan44</strain>
    </source>
</reference>
<dbReference type="AlphaFoldDB" id="A0A517SA67"/>
<accession>A0A517SA67</accession>
<gene>
    <name evidence="1" type="ORF">Pan44_10320</name>
</gene>
<dbReference type="EMBL" id="CP036271">
    <property type="protein sequence ID" value="QDT53017.1"/>
    <property type="molecule type" value="Genomic_DNA"/>
</dbReference>
<dbReference type="InParanoid" id="A0A517SA67"/>
<dbReference type="KEGG" id="ccos:Pan44_10320"/>
<proteinExistence type="predicted"/>
<organism evidence="1 2">
    <name type="scientific">Caulifigura coniformis</name>
    <dbReference type="NCBI Taxonomy" id="2527983"/>
    <lineage>
        <taxon>Bacteria</taxon>
        <taxon>Pseudomonadati</taxon>
        <taxon>Planctomycetota</taxon>
        <taxon>Planctomycetia</taxon>
        <taxon>Planctomycetales</taxon>
        <taxon>Planctomycetaceae</taxon>
        <taxon>Caulifigura</taxon>
    </lineage>
</organism>
<sequence length="313" mass="34793">MAVPTIMRFELTTRDHPRELWQRLMPQGKTALNRTAWRGKEARSCGIVGVSIRSHSSESQKPRIADVTVAYRPQGYINFVGGTRYDGWTALVPDQPSGGLLGGEQKPVDAGREALTRRYEVYGDTEFNAIDFGELVEEVPVRDETFADYETVTSQLLSGEAAFEISMSTTFLAHRRHRPAVKIVIGSSRGGVRVDGFGTRLTFIESHTDRLEEQLLDEVTELVSGLMEGRYSMNNIRCGDSILVDLSSLVVDQRPLASGLQPSFACLDQFASKEWLLDLTKRLRATYAVDVTPVIGTKLGLLLRQEGTNSQDH</sequence>
<evidence type="ECO:0000313" key="2">
    <source>
        <dbReference type="Proteomes" id="UP000315700"/>
    </source>
</evidence>
<dbReference type="Proteomes" id="UP000315700">
    <property type="component" value="Chromosome"/>
</dbReference>
<dbReference type="RefSeq" id="WP_145027866.1">
    <property type="nucleotide sequence ID" value="NZ_CP036271.1"/>
</dbReference>
<protein>
    <submittedName>
        <fullName evidence="1">Uncharacterized protein</fullName>
    </submittedName>
</protein>
<keyword evidence="2" id="KW-1185">Reference proteome</keyword>
<name>A0A517SA67_9PLAN</name>
<evidence type="ECO:0000313" key="1">
    <source>
        <dbReference type="EMBL" id="QDT53017.1"/>
    </source>
</evidence>